<dbReference type="InterPro" id="IPR011082">
    <property type="entry name" value="Exosome-assoc_fac/DNA_repair"/>
</dbReference>
<evidence type="ECO:0000256" key="4">
    <source>
        <dbReference type="ARBA" id="ARBA00022552"/>
    </source>
</evidence>
<dbReference type="PANTHER" id="PTHR15341:SF3">
    <property type="entry name" value="NUCLEAR NUCLEIC ACID-BINDING PROTEIN C1D"/>
    <property type="match status" value="1"/>
</dbReference>
<dbReference type="RefSeq" id="XP_029656944.1">
    <property type="nucleotide sequence ID" value="XM_029801084.2"/>
</dbReference>
<comment type="subunit">
    <text evidence="7">Monomer and homodimer.</text>
</comment>
<keyword evidence="7" id="KW-0963">Cytoplasm</keyword>
<organism evidence="8 9">
    <name type="scientific">Octopus sinensis</name>
    <name type="common">East Asian common octopus</name>
    <dbReference type="NCBI Taxonomy" id="2607531"/>
    <lineage>
        <taxon>Eukaryota</taxon>
        <taxon>Metazoa</taxon>
        <taxon>Spiralia</taxon>
        <taxon>Lophotrochozoa</taxon>
        <taxon>Mollusca</taxon>
        <taxon>Cephalopoda</taxon>
        <taxon>Coleoidea</taxon>
        <taxon>Octopodiformes</taxon>
        <taxon>Octopoda</taxon>
        <taxon>Incirrata</taxon>
        <taxon>Octopodidae</taxon>
        <taxon>Octopus</taxon>
    </lineage>
</organism>
<keyword evidence="6 7" id="KW-0539">Nucleus</keyword>
<dbReference type="GO" id="GO:0005737">
    <property type="term" value="C:cytoplasm"/>
    <property type="evidence" value="ECO:0007669"/>
    <property type="project" value="UniProtKB-SubCell"/>
</dbReference>
<dbReference type="GO" id="GO:0003677">
    <property type="term" value="F:DNA binding"/>
    <property type="evidence" value="ECO:0007669"/>
    <property type="project" value="UniProtKB-KW"/>
</dbReference>
<dbReference type="PANTHER" id="PTHR15341">
    <property type="entry name" value="SUN-COR STEROID HORMONE RECEPTOR CO-REPRESSOR"/>
    <property type="match status" value="1"/>
</dbReference>
<dbReference type="AlphaFoldDB" id="A0A6P7TWZ8"/>
<dbReference type="GO" id="GO:0010468">
    <property type="term" value="P:regulation of gene expression"/>
    <property type="evidence" value="ECO:0007669"/>
    <property type="project" value="TreeGrafter"/>
</dbReference>
<protein>
    <recommendedName>
        <fullName evidence="3 7">Nuclear nucleic acid-binding protein C1D</fullName>
    </recommendedName>
</protein>
<evidence type="ECO:0000256" key="5">
    <source>
        <dbReference type="ARBA" id="ARBA00022884"/>
    </source>
</evidence>
<evidence type="ECO:0000256" key="7">
    <source>
        <dbReference type="RuleBase" id="RU368003"/>
    </source>
</evidence>
<dbReference type="Proteomes" id="UP000515154">
    <property type="component" value="Unplaced"/>
</dbReference>
<evidence type="ECO:0000256" key="3">
    <source>
        <dbReference type="ARBA" id="ARBA00015212"/>
    </source>
</evidence>
<gene>
    <name evidence="9" type="primary">LOC115230989</name>
</gene>
<dbReference type="GO" id="GO:0005730">
    <property type="term" value="C:nucleolus"/>
    <property type="evidence" value="ECO:0007669"/>
    <property type="project" value="UniProtKB-SubCell"/>
</dbReference>
<dbReference type="GO" id="GO:0003723">
    <property type="term" value="F:RNA binding"/>
    <property type="evidence" value="ECO:0007669"/>
    <property type="project" value="UniProtKB-UniRule"/>
</dbReference>
<keyword evidence="5 7" id="KW-0694">RNA-binding</keyword>
<dbReference type="GO" id="GO:0000460">
    <property type="term" value="P:maturation of 5.8S rRNA"/>
    <property type="evidence" value="ECO:0007669"/>
    <property type="project" value="TreeGrafter"/>
</dbReference>
<dbReference type="GO" id="GO:0000178">
    <property type="term" value="C:exosome (RNase complex)"/>
    <property type="evidence" value="ECO:0007669"/>
    <property type="project" value="TreeGrafter"/>
</dbReference>
<evidence type="ECO:0000313" key="8">
    <source>
        <dbReference type="Proteomes" id="UP000515154"/>
    </source>
</evidence>
<evidence type="ECO:0000313" key="9">
    <source>
        <dbReference type="RefSeq" id="XP_029656944.1"/>
    </source>
</evidence>
<dbReference type="KEGG" id="osn:115230989"/>
<name>A0A6P7TWZ8_9MOLL</name>
<evidence type="ECO:0000256" key="2">
    <source>
        <dbReference type="ARBA" id="ARBA00009154"/>
    </source>
</evidence>
<dbReference type="Pfam" id="PF04000">
    <property type="entry name" value="Sas10_Utp3"/>
    <property type="match status" value="1"/>
</dbReference>
<evidence type="ECO:0000256" key="6">
    <source>
        <dbReference type="ARBA" id="ARBA00023242"/>
    </source>
</evidence>
<keyword evidence="7" id="KW-0238">DNA-binding</keyword>
<keyword evidence="8" id="KW-1185">Reference proteome</keyword>
<accession>A0A6P7TWZ8</accession>
<sequence length="166" mass="18807">MATNMTDIPQNLKEKLADLDRSLTNLEESFTPMLSKSQIEIQSEFTPLEQAKLNLVAVYAMNSLFWAYLNTCGLEPLGKGVKTELDRVRTYMNRVKEIEDKAKAPRLNSDAAKRFVRNALWQSAHKKSQPGSSKAEADQDRPVEAPPPKKKKKLIKKKSKKGKHPK</sequence>
<keyword evidence="4 7" id="KW-0698">rRNA processing</keyword>
<comment type="function">
    <text evidence="7">Plays a role in the recruitment of the exosome to pre-rRNA to mediate the 3'-5' end processing of the 5.8S rRNA.</text>
</comment>
<comment type="similarity">
    <text evidence="2 7">Belongs to the C1D family.</text>
</comment>
<dbReference type="InterPro" id="IPR007146">
    <property type="entry name" value="Sas10/Utp3/C1D"/>
</dbReference>
<proteinExistence type="inferred from homology"/>
<reference evidence="9" key="1">
    <citation type="submission" date="2025-08" db="UniProtKB">
        <authorList>
            <consortium name="RefSeq"/>
        </authorList>
    </citation>
    <scope>IDENTIFICATION</scope>
</reference>
<evidence type="ECO:0000256" key="1">
    <source>
        <dbReference type="ARBA" id="ARBA00004123"/>
    </source>
</evidence>
<comment type="subcellular location">
    <subcellularLocation>
        <location evidence="7">Cytoplasm</location>
    </subcellularLocation>
    <subcellularLocation>
        <location evidence="7">Nucleus</location>
        <location evidence="7">Nucleolus</location>
    </subcellularLocation>
    <subcellularLocation>
        <location evidence="1 7">Nucleus</location>
    </subcellularLocation>
</comment>